<accession>A0A6J5LYI8</accession>
<name>A0A6J5LYI8_9CAUD</name>
<proteinExistence type="predicted"/>
<dbReference type="EMBL" id="LR796352">
    <property type="protein sequence ID" value="CAB4139595.1"/>
    <property type="molecule type" value="Genomic_DNA"/>
</dbReference>
<evidence type="ECO:0000313" key="1">
    <source>
        <dbReference type="EMBL" id="CAB4139595.1"/>
    </source>
</evidence>
<organism evidence="1">
    <name type="scientific">uncultured Caudovirales phage</name>
    <dbReference type="NCBI Taxonomy" id="2100421"/>
    <lineage>
        <taxon>Viruses</taxon>
        <taxon>Duplodnaviria</taxon>
        <taxon>Heunggongvirae</taxon>
        <taxon>Uroviricota</taxon>
        <taxon>Caudoviricetes</taxon>
        <taxon>Peduoviridae</taxon>
        <taxon>Maltschvirus</taxon>
        <taxon>Maltschvirus maltsch</taxon>
    </lineage>
</organism>
<protein>
    <submittedName>
        <fullName evidence="1">Uncharacterized protein</fullName>
    </submittedName>
</protein>
<reference evidence="1" key="1">
    <citation type="submission" date="2020-04" db="EMBL/GenBank/DDBJ databases">
        <authorList>
            <person name="Chiriac C."/>
            <person name="Salcher M."/>
            <person name="Ghai R."/>
            <person name="Kavagutti S V."/>
        </authorList>
    </citation>
    <scope>NUCLEOTIDE SEQUENCE</scope>
</reference>
<sequence>MEQTYKTLSELCEAWGDMPDSIRHNMLDCLHARLRDFVYNSYINDMTTYKAGYYNQPYLILERFQPAPAKGNSDLLAIYENRERYDAERRLSGKPGKMLRRMFPFATDSDCESFANWWRDTFRTIDLTVKESKSSEDMARIYQAPFVEGFDMAFGPKTKPLSRSCMRHTPDYFGTPVHPAFAYGTGDFILYWTETADSKVASRVLVSCHKDKLSAGPIYASNVQSFEALAEKLDAIGADREGAWHGARLHKIPRHKYPDDEYVVPYLDCVQTIDHHDESFWVISRHGDIGASSTSGYIRVNEHEYHCDECGDGLNENDIYSGDNGDGCYCESCFNQNFTQWEGETYRNSDCANVYYINIRGSRYTEFRPCYDCEDVVYSEQDGDYWGVDDTTYCESENDYIPNDMIGDGYEVCEESGQLFPDSEMVQINDLWYHKENVPEGYIATENEKGETVYTLADNYQLDDNGKAIRNPELSLVA</sequence>
<gene>
    <name evidence="1" type="ORF">UFOVP346_63</name>
</gene>